<feature type="domain" description="UvrD-like helicase C-terminal" evidence="13">
    <location>
        <begin position="139"/>
        <end position="433"/>
    </location>
</feature>
<dbReference type="Gene3D" id="1.10.486.10">
    <property type="entry name" value="PCRA, domain 4"/>
    <property type="match status" value="1"/>
</dbReference>
<evidence type="ECO:0000256" key="8">
    <source>
        <dbReference type="ARBA" id="ARBA00034617"/>
    </source>
</evidence>
<keyword evidence="5 11" id="KW-0067">ATP-binding</keyword>
<keyword evidence="15" id="KW-1185">Reference proteome</keyword>
<reference evidence="14 15" key="1">
    <citation type="submission" date="2024-09" db="EMBL/GenBank/DDBJ databases">
        <authorList>
            <person name="Sun Q."/>
            <person name="Mori K."/>
        </authorList>
    </citation>
    <scope>NUCLEOTIDE SEQUENCE [LARGE SCALE GENOMIC DNA]</scope>
    <source>
        <strain evidence="14 15">JCM 15389</strain>
    </source>
</reference>
<comment type="caution">
    <text evidence="11">Lacks conserved residue(s) required for the propagation of feature annotation.</text>
</comment>
<dbReference type="InterPro" id="IPR014017">
    <property type="entry name" value="DNA_helicase_UvrD-like_C"/>
</dbReference>
<evidence type="ECO:0000256" key="2">
    <source>
        <dbReference type="ARBA" id="ARBA00022741"/>
    </source>
</evidence>
<keyword evidence="2 11" id="KW-0547">Nucleotide-binding</keyword>
<dbReference type="PANTHER" id="PTHR11070">
    <property type="entry name" value="UVRD / RECB / PCRA DNA HELICASE FAMILY MEMBER"/>
    <property type="match status" value="1"/>
</dbReference>
<evidence type="ECO:0000256" key="3">
    <source>
        <dbReference type="ARBA" id="ARBA00022801"/>
    </source>
</evidence>
<comment type="catalytic activity">
    <reaction evidence="10">
        <text>ATP + H2O = ADP + phosphate + H(+)</text>
        <dbReference type="Rhea" id="RHEA:13065"/>
        <dbReference type="ChEBI" id="CHEBI:15377"/>
        <dbReference type="ChEBI" id="CHEBI:15378"/>
        <dbReference type="ChEBI" id="CHEBI:30616"/>
        <dbReference type="ChEBI" id="CHEBI:43474"/>
        <dbReference type="ChEBI" id="CHEBI:456216"/>
        <dbReference type="EC" id="5.6.2.4"/>
    </reaction>
</comment>
<dbReference type="InterPro" id="IPR014016">
    <property type="entry name" value="UvrD-like_ATP-bd"/>
</dbReference>
<evidence type="ECO:0000256" key="5">
    <source>
        <dbReference type="ARBA" id="ARBA00022840"/>
    </source>
</evidence>
<sequence>WLASLGLGPADYPDACTRARRRPPLDPERVAEVLARYEALKRRRGVVDAADLPRLAAEALHDPALAGAVRWRHQHLLVDEAQDLTPAQWAFLRGLAGEDPDLFLVGDPDQTIYGFNGADSSFLTATEQWVAAPSRHRLTRNYRAAGDLVRLAGQLRAHLGFAEGAAEGGQDLPASVELLPCADPAAEAREVTRRLRLLRAAGWGWSTMAVLARTRDRLRLVEDALLRAGVPVRTGRSLLEEPAVREVLEQLDLARPRPPLVVLADLEECLAVRQDPEAVADQLLVLRDLVAEWAEQRRAGAHPRGLRGWLRAELSGPDGLQTVSRTGVELATFHRAKGTEFAHVVLLGLEDGMVPLANAEDPKEEARLFYVACTRAERSLLASWTGRASPWLPPLEEAADALAHRARPARDRQAAKARIAALRDRLAGLAQPA</sequence>
<evidence type="ECO:0000256" key="1">
    <source>
        <dbReference type="ARBA" id="ARBA00009922"/>
    </source>
</evidence>
<dbReference type="PROSITE" id="PS51198">
    <property type="entry name" value="UVRD_HELICASE_ATP_BIND"/>
    <property type="match status" value="1"/>
</dbReference>
<keyword evidence="4 11" id="KW-0347">Helicase</keyword>
<evidence type="ECO:0000313" key="14">
    <source>
        <dbReference type="EMBL" id="MFC0083065.1"/>
    </source>
</evidence>
<feature type="non-terminal residue" evidence="14">
    <location>
        <position position="1"/>
    </location>
</feature>
<dbReference type="RefSeq" id="WP_377790801.1">
    <property type="nucleotide sequence ID" value="NZ_JBHLYQ010000241.1"/>
</dbReference>
<evidence type="ECO:0000259" key="13">
    <source>
        <dbReference type="PROSITE" id="PS51217"/>
    </source>
</evidence>
<evidence type="ECO:0000259" key="12">
    <source>
        <dbReference type="PROSITE" id="PS51198"/>
    </source>
</evidence>
<comment type="caution">
    <text evidence="14">The sequence shown here is derived from an EMBL/GenBank/DDBJ whole genome shotgun (WGS) entry which is preliminary data.</text>
</comment>
<dbReference type="Proteomes" id="UP001589788">
    <property type="component" value="Unassembled WGS sequence"/>
</dbReference>
<comment type="similarity">
    <text evidence="1">Belongs to the helicase family. UvrD subfamily.</text>
</comment>
<keyword evidence="6" id="KW-0238">DNA-binding</keyword>
<dbReference type="Pfam" id="PF00580">
    <property type="entry name" value="UvrD-helicase"/>
    <property type="match status" value="1"/>
</dbReference>
<evidence type="ECO:0000313" key="15">
    <source>
        <dbReference type="Proteomes" id="UP001589788"/>
    </source>
</evidence>
<dbReference type="InterPro" id="IPR013986">
    <property type="entry name" value="DExx_box_DNA_helicase_dom_sf"/>
</dbReference>
<name>A0ABV6C5T3_9ACTN</name>
<dbReference type="InterPro" id="IPR000212">
    <property type="entry name" value="DNA_helicase_UvrD/REP"/>
</dbReference>
<gene>
    <name evidence="14" type="ORF">ACFFRE_13095</name>
</gene>
<organism evidence="14 15">
    <name type="scientific">Aciditerrimonas ferrireducens</name>
    <dbReference type="NCBI Taxonomy" id="667306"/>
    <lineage>
        <taxon>Bacteria</taxon>
        <taxon>Bacillati</taxon>
        <taxon>Actinomycetota</taxon>
        <taxon>Acidimicrobiia</taxon>
        <taxon>Acidimicrobiales</taxon>
        <taxon>Acidimicrobiaceae</taxon>
        <taxon>Aciditerrimonas</taxon>
    </lineage>
</organism>
<dbReference type="Gene3D" id="1.10.10.160">
    <property type="match status" value="1"/>
</dbReference>
<comment type="catalytic activity">
    <reaction evidence="8">
        <text>Couples ATP hydrolysis with the unwinding of duplex DNA by translocating in the 3'-5' direction.</text>
        <dbReference type="EC" id="5.6.2.4"/>
    </reaction>
</comment>
<dbReference type="EMBL" id="JBHLYQ010000241">
    <property type="protein sequence ID" value="MFC0083065.1"/>
    <property type="molecule type" value="Genomic_DNA"/>
</dbReference>
<keyword evidence="7" id="KW-0413">Isomerase</keyword>
<feature type="domain" description="UvrD-like helicase ATP-binding" evidence="12">
    <location>
        <begin position="1"/>
        <end position="145"/>
    </location>
</feature>
<dbReference type="PANTHER" id="PTHR11070:SF2">
    <property type="entry name" value="ATP-DEPENDENT DNA HELICASE SRS2"/>
    <property type="match status" value="1"/>
</dbReference>
<dbReference type="SUPFAM" id="SSF52540">
    <property type="entry name" value="P-loop containing nucleoside triphosphate hydrolases"/>
    <property type="match status" value="1"/>
</dbReference>
<proteinExistence type="inferred from homology"/>
<evidence type="ECO:0000256" key="6">
    <source>
        <dbReference type="ARBA" id="ARBA00023125"/>
    </source>
</evidence>
<protein>
    <recommendedName>
        <fullName evidence="9">DNA 3'-5' helicase</fullName>
        <ecNumber evidence="9">5.6.2.4</ecNumber>
    </recommendedName>
</protein>
<evidence type="ECO:0000256" key="4">
    <source>
        <dbReference type="ARBA" id="ARBA00022806"/>
    </source>
</evidence>
<evidence type="ECO:0000256" key="7">
    <source>
        <dbReference type="ARBA" id="ARBA00023235"/>
    </source>
</evidence>
<dbReference type="Gene3D" id="3.40.50.300">
    <property type="entry name" value="P-loop containing nucleotide triphosphate hydrolases"/>
    <property type="match status" value="3"/>
</dbReference>
<accession>A0ABV6C5T3</accession>
<evidence type="ECO:0000256" key="10">
    <source>
        <dbReference type="ARBA" id="ARBA00048988"/>
    </source>
</evidence>
<evidence type="ECO:0000256" key="9">
    <source>
        <dbReference type="ARBA" id="ARBA00034808"/>
    </source>
</evidence>
<keyword evidence="3 11" id="KW-0378">Hydrolase</keyword>
<dbReference type="Pfam" id="PF13361">
    <property type="entry name" value="UvrD_C"/>
    <property type="match status" value="1"/>
</dbReference>
<dbReference type="InterPro" id="IPR027417">
    <property type="entry name" value="P-loop_NTPase"/>
</dbReference>
<dbReference type="EC" id="5.6.2.4" evidence="9"/>
<dbReference type="PROSITE" id="PS51217">
    <property type="entry name" value="UVRD_HELICASE_CTER"/>
    <property type="match status" value="1"/>
</dbReference>
<evidence type="ECO:0000256" key="11">
    <source>
        <dbReference type="PROSITE-ProRule" id="PRU00560"/>
    </source>
</evidence>